<dbReference type="EMBL" id="KL447803">
    <property type="protein sequence ID" value="KFO77217.1"/>
    <property type="molecule type" value="Genomic_DNA"/>
</dbReference>
<name>A0A091GSX6_CUCCA</name>
<gene>
    <name evidence="1" type="ORF">N303_06509</name>
</gene>
<protein>
    <submittedName>
        <fullName evidence="1">Uncharacterized protein</fullName>
    </submittedName>
</protein>
<dbReference type="AlphaFoldDB" id="A0A091GSX6"/>
<keyword evidence="2" id="KW-1185">Reference proteome</keyword>
<feature type="non-terminal residue" evidence="1">
    <location>
        <position position="44"/>
    </location>
</feature>
<organism evidence="1 2">
    <name type="scientific">Cuculus canorus</name>
    <name type="common">Common cuckoo</name>
    <dbReference type="NCBI Taxonomy" id="55661"/>
    <lineage>
        <taxon>Eukaryota</taxon>
        <taxon>Metazoa</taxon>
        <taxon>Chordata</taxon>
        <taxon>Craniata</taxon>
        <taxon>Vertebrata</taxon>
        <taxon>Euteleostomi</taxon>
        <taxon>Archelosauria</taxon>
        <taxon>Archosauria</taxon>
        <taxon>Dinosauria</taxon>
        <taxon>Saurischia</taxon>
        <taxon>Theropoda</taxon>
        <taxon>Coelurosauria</taxon>
        <taxon>Aves</taxon>
        <taxon>Neognathae</taxon>
        <taxon>Neoaves</taxon>
        <taxon>Otidimorphae</taxon>
        <taxon>Cuculiformes</taxon>
        <taxon>Cuculidae</taxon>
        <taxon>Cuculus</taxon>
    </lineage>
</organism>
<sequence>LGHLPGNTGIGVLYLLIRRTRVAELITGISVVEVAPDTCHVCWD</sequence>
<reference evidence="1 2" key="1">
    <citation type="submission" date="2014-04" db="EMBL/GenBank/DDBJ databases">
        <title>Genome evolution of avian class.</title>
        <authorList>
            <person name="Zhang G."/>
            <person name="Li C."/>
        </authorList>
    </citation>
    <scope>NUCLEOTIDE SEQUENCE [LARGE SCALE GENOMIC DNA]</scope>
    <source>
        <strain evidence="1">BGI_N303</strain>
    </source>
</reference>
<evidence type="ECO:0000313" key="2">
    <source>
        <dbReference type="Proteomes" id="UP000053760"/>
    </source>
</evidence>
<feature type="non-terminal residue" evidence="1">
    <location>
        <position position="1"/>
    </location>
</feature>
<accession>A0A091GSX6</accession>
<evidence type="ECO:0000313" key="1">
    <source>
        <dbReference type="EMBL" id="KFO77217.1"/>
    </source>
</evidence>
<proteinExistence type="predicted"/>
<dbReference type="Proteomes" id="UP000053760">
    <property type="component" value="Unassembled WGS sequence"/>
</dbReference>